<evidence type="ECO:0000313" key="2">
    <source>
        <dbReference type="Proteomes" id="UP000078542"/>
    </source>
</evidence>
<sequence>FNINAAFMETVRTFERRCRRACMNVNAGSDYKHIDNQSLYLINSFGYIQDANGVPIIYNFPL</sequence>
<name>A0A195CSN5_9HYME</name>
<feature type="non-terminal residue" evidence="1">
    <location>
        <position position="1"/>
    </location>
</feature>
<dbReference type="EMBL" id="KQ977306">
    <property type="protein sequence ID" value="KYN03655.1"/>
    <property type="molecule type" value="Genomic_DNA"/>
</dbReference>
<organism evidence="1 2">
    <name type="scientific">Cyphomyrmex costatus</name>
    <dbReference type="NCBI Taxonomy" id="456900"/>
    <lineage>
        <taxon>Eukaryota</taxon>
        <taxon>Metazoa</taxon>
        <taxon>Ecdysozoa</taxon>
        <taxon>Arthropoda</taxon>
        <taxon>Hexapoda</taxon>
        <taxon>Insecta</taxon>
        <taxon>Pterygota</taxon>
        <taxon>Neoptera</taxon>
        <taxon>Endopterygota</taxon>
        <taxon>Hymenoptera</taxon>
        <taxon>Apocrita</taxon>
        <taxon>Aculeata</taxon>
        <taxon>Formicoidea</taxon>
        <taxon>Formicidae</taxon>
        <taxon>Myrmicinae</taxon>
        <taxon>Cyphomyrmex</taxon>
    </lineage>
</organism>
<dbReference type="AlphaFoldDB" id="A0A195CSN5"/>
<proteinExistence type="predicted"/>
<keyword evidence="2" id="KW-1185">Reference proteome</keyword>
<reference evidence="1 2" key="1">
    <citation type="submission" date="2016-03" db="EMBL/GenBank/DDBJ databases">
        <title>Cyphomyrmex costatus WGS genome.</title>
        <authorList>
            <person name="Nygaard S."/>
            <person name="Hu H."/>
            <person name="Boomsma J."/>
            <person name="Zhang G."/>
        </authorList>
    </citation>
    <scope>NUCLEOTIDE SEQUENCE [LARGE SCALE GENOMIC DNA]</scope>
    <source>
        <strain evidence="1">MS0001</strain>
        <tissue evidence="1">Whole body</tissue>
    </source>
</reference>
<gene>
    <name evidence="1" type="ORF">ALC62_05526</name>
</gene>
<evidence type="ECO:0000313" key="1">
    <source>
        <dbReference type="EMBL" id="KYN03655.1"/>
    </source>
</evidence>
<accession>A0A195CSN5</accession>
<protein>
    <submittedName>
        <fullName evidence="1">Uncharacterized protein</fullName>
    </submittedName>
</protein>
<dbReference type="Proteomes" id="UP000078542">
    <property type="component" value="Unassembled WGS sequence"/>
</dbReference>